<evidence type="ECO:0000256" key="2">
    <source>
        <dbReference type="ARBA" id="ARBA00023125"/>
    </source>
</evidence>
<evidence type="ECO:0000313" key="6">
    <source>
        <dbReference type="EMBL" id="RKP38152.1"/>
    </source>
</evidence>
<organism evidence="6 7">
    <name type="scientific">Dimargaris cristalligena</name>
    <dbReference type="NCBI Taxonomy" id="215637"/>
    <lineage>
        <taxon>Eukaryota</taxon>
        <taxon>Fungi</taxon>
        <taxon>Fungi incertae sedis</taxon>
        <taxon>Zoopagomycota</taxon>
        <taxon>Kickxellomycotina</taxon>
        <taxon>Dimargaritomycetes</taxon>
        <taxon>Dimargaritales</taxon>
        <taxon>Dimargaritaceae</taxon>
        <taxon>Dimargaris</taxon>
    </lineage>
</organism>
<feature type="domain" description="Zn(2)-C6 fungal-type" evidence="5">
    <location>
        <begin position="24"/>
        <end position="54"/>
    </location>
</feature>
<dbReference type="EMBL" id="ML002400">
    <property type="protein sequence ID" value="RKP38152.1"/>
    <property type="molecule type" value="Genomic_DNA"/>
</dbReference>
<gene>
    <name evidence="6" type="ORF">BJ085DRAFT_17516</name>
</gene>
<evidence type="ECO:0000256" key="3">
    <source>
        <dbReference type="ARBA" id="ARBA00023163"/>
    </source>
</evidence>
<keyword evidence="7" id="KW-1185">Reference proteome</keyword>
<keyword evidence="3" id="KW-0804">Transcription</keyword>
<dbReference type="AlphaFoldDB" id="A0A4P9ZYV2"/>
<dbReference type="CDD" id="cd00067">
    <property type="entry name" value="GAL4"/>
    <property type="match status" value="1"/>
</dbReference>
<evidence type="ECO:0000256" key="1">
    <source>
        <dbReference type="ARBA" id="ARBA00023015"/>
    </source>
</evidence>
<dbReference type="PANTHER" id="PTHR31069">
    <property type="entry name" value="OLEATE-ACTIVATED TRANSCRIPTION FACTOR 1-RELATED"/>
    <property type="match status" value="1"/>
</dbReference>
<dbReference type="InterPro" id="IPR050675">
    <property type="entry name" value="OAF3"/>
</dbReference>
<dbReference type="PANTHER" id="PTHR31069:SF32">
    <property type="entry name" value="ARGININE METABOLISM REGULATION PROTEIN II"/>
    <property type="match status" value="1"/>
</dbReference>
<name>A0A4P9ZYV2_9FUNG</name>
<sequence length="56" mass="6535">MAVTATRLPIPLIRAEIPSKAKQVCDFCRRRKIKCDRLRPSCTTCRQRNVTCRYLP</sequence>
<keyword evidence="1" id="KW-0805">Transcription regulation</keyword>
<dbReference type="GO" id="GO:0008270">
    <property type="term" value="F:zinc ion binding"/>
    <property type="evidence" value="ECO:0007669"/>
    <property type="project" value="InterPro"/>
</dbReference>
<protein>
    <recommendedName>
        <fullName evidence="5">Zn(2)-C6 fungal-type domain-containing protein</fullName>
    </recommendedName>
</protein>
<dbReference type="Gene3D" id="4.10.240.10">
    <property type="entry name" value="Zn(2)-C6 fungal-type DNA-binding domain"/>
    <property type="match status" value="1"/>
</dbReference>
<feature type="non-terminal residue" evidence="6">
    <location>
        <position position="56"/>
    </location>
</feature>
<dbReference type="SUPFAM" id="SSF57701">
    <property type="entry name" value="Zn2/Cys6 DNA-binding domain"/>
    <property type="match status" value="1"/>
</dbReference>
<dbReference type="InterPro" id="IPR036864">
    <property type="entry name" value="Zn2-C6_fun-type_DNA-bd_sf"/>
</dbReference>
<dbReference type="Pfam" id="PF00172">
    <property type="entry name" value="Zn_clus"/>
    <property type="match status" value="1"/>
</dbReference>
<dbReference type="SMART" id="SM00066">
    <property type="entry name" value="GAL4"/>
    <property type="match status" value="1"/>
</dbReference>
<proteinExistence type="predicted"/>
<keyword evidence="4" id="KW-0539">Nucleus</keyword>
<reference evidence="7" key="1">
    <citation type="journal article" date="2018" name="Nat. Microbiol.">
        <title>Leveraging single-cell genomics to expand the fungal tree of life.</title>
        <authorList>
            <person name="Ahrendt S.R."/>
            <person name="Quandt C.A."/>
            <person name="Ciobanu D."/>
            <person name="Clum A."/>
            <person name="Salamov A."/>
            <person name="Andreopoulos B."/>
            <person name="Cheng J.F."/>
            <person name="Woyke T."/>
            <person name="Pelin A."/>
            <person name="Henrissat B."/>
            <person name="Reynolds N.K."/>
            <person name="Benny G.L."/>
            <person name="Smith M.E."/>
            <person name="James T.Y."/>
            <person name="Grigoriev I.V."/>
        </authorList>
    </citation>
    <scope>NUCLEOTIDE SEQUENCE [LARGE SCALE GENOMIC DNA]</scope>
    <source>
        <strain evidence="7">RSA 468</strain>
    </source>
</reference>
<dbReference type="PROSITE" id="PS00463">
    <property type="entry name" value="ZN2_CY6_FUNGAL_1"/>
    <property type="match status" value="1"/>
</dbReference>
<accession>A0A4P9ZYV2</accession>
<evidence type="ECO:0000313" key="7">
    <source>
        <dbReference type="Proteomes" id="UP000268162"/>
    </source>
</evidence>
<evidence type="ECO:0000256" key="4">
    <source>
        <dbReference type="ARBA" id="ARBA00023242"/>
    </source>
</evidence>
<evidence type="ECO:0000259" key="5">
    <source>
        <dbReference type="PROSITE" id="PS50048"/>
    </source>
</evidence>
<keyword evidence="2" id="KW-0238">DNA-binding</keyword>
<dbReference type="GO" id="GO:0003677">
    <property type="term" value="F:DNA binding"/>
    <property type="evidence" value="ECO:0007669"/>
    <property type="project" value="UniProtKB-KW"/>
</dbReference>
<dbReference type="Proteomes" id="UP000268162">
    <property type="component" value="Unassembled WGS sequence"/>
</dbReference>
<dbReference type="GO" id="GO:0000981">
    <property type="term" value="F:DNA-binding transcription factor activity, RNA polymerase II-specific"/>
    <property type="evidence" value="ECO:0007669"/>
    <property type="project" value="InterPro"/>
</dbReference>
<dbReference type="InterPro" id="IPR001138">
    <property type="entry name" value="Zn2Cys6_DnaBD"/>
</dbReference>
<dbReference type="PROSITE" id="PS50048">
    <property type="entry name" value="ZN2_CY6_FUNGAL_2"/>
    <property type="match status" value="1"/>
</dbReference>